<name>A0ABR9A5N8_9PSED</name>
<keyword evidence="2" id="KW-1185">Reference proteome</keyword>
<comment type="caution">
    <text evidence="1">The sequence shown here is derived from an EMBL/GenBank/DDBJ whole genome shotgun (WGS) entry which is preliminary data.</text>
</comment>
<evidence type="ECO:0000313" key="2">
    <source>
        <dbReference type="Proteomes" id="UP000625247"/>
    </source>
</evidence>
<evidence type="ECO:0000313" key="1">
    <source>
        <dbReference type="EMBL" id="MBD8121377.1"/>
    </source>
</evidence>
<organism evidence="1 2">
    <name type="scientific">Pseudomonas lutea</name>
    <dbReference type="NCBI Taxonomy" id="243924"/>
    <lineage>
        <taxon>Bacteria</taxon>
        <taxon>Pseudomonadati</taxon>
        <taxon>Pseudomonadota</taxon>
        <taxon>Gammaproteobacteria</taxon>
        <taxon>Pseudomonadales</taxon>
        <taxon>Pseudomonadaceae</taxon>
        <taxon>Pseudomonas</taxon>
    </lineage>
</organism>
<sequence>MNLQLPNIVQTYFQSSNDEDASLVVNCFCAHGTVTDEKVSHHGPGAIKTWCNAARRSFSYRVEPLRVAQRDDPLVVIASVAGNFPGSPVDLSYAFQLENGLILSLEITP</sequence>
<protein>
    <submittedName>
        <fullName evidence="1">Nuclear transport factor 2 family protein</fullName>
    </submittedName>
</protein>
<dbReference type="InterPro" id="IPR032710">
    <property type="entry name" value="NTF2-like_dom_sf"/>
</dbReference>
<dbReference type="RefSeq" id="WP_191943916.1">
    <property type="nucleotide sequence ID" value="NZ_JACYNP010000003.1"/>
</dbReference>
<proteinExistence type="predicted"/>
<accession>A0ABR9A5N8</accession>
<dbReference type="Proteomes" id="UP000625247">
    <property type="component" value="Unassembled WGS sequence"/>
</dbReference>
<gene>
    <name evidence="1" type="ORF">IFT62_09150</name>
</gene>
<reference evidence="1 2" key="1">
    <citation type="journal article" date="2020" name="FEMS Microbiol. Ecol.">
        <title>Temporal dynamics of bacterial communities during seed development and maturation.</title>
        <authorList>
            <person name="Chesneau G."/>
            <person name="Torres-Cortes G."/>
            <person name="Briand M."/>
            <person name="Darrasse A."/>
            <person name="Preveaux A."/>
            <person name="Marais C."/>
            <person name="Jacques M.A."/>
            <person name="Shade A."/>
            <person name="Barret M."/>
        </authorList>
    </citation>
    <scope>NUCLEOTIDE SEQUENCE [LARGE SCALE GENOMIC DNA]</scope>
    <source>
        <strain evidence="1 2">CFBP13723</strain>
    </source>
</reference>
<dbReference type="SUPFAM" id="SSF54427">
    <property type="entry name" value="NTF2-like"/>
    <property type="match status" value="1"/>
</dbReference>
<dbReference type="Gene3D" id="3.10.450.50">
    <property type="match status" value="1"/>
</dbReference>
<dbReference type="EMBL" id="JACYNP010000003">
    <property type="protein sequence ID" value="MBD8121377.1"/>
    <property type="molecule type" value="Genomic_DNA"/>
</dbReference>